<dbReference type="PROSITE" id="PS51079">
    <property type="entry name" value="MBT"/>
    <property type="match status" value="2"/>
</dbReference>
<dbReference type="InterPro" id="IPR047531">
    <property type="entry name" value="SAM_Scm-like"/>
</dbReference>
<name>A0A8J7NMJ1_ATRSP</name>
<dbReference type="InterPro" id="IPR047279">
    <property type="entry name" value="MBT_SCMH1_rpt1"/>
</dbReference>
<evidence type="ECO:0000256" key="7">
    <source>
        <dbReference type="ARBA" id="ARBA00023242"/>
    </source>
</evidence>
<keyword evidence="12" id="KW-1185">Reference proteome</keyword>
<accession>A0A8J7NMJ1</accession>
<feature type="compositionally biased region" description="Basic residues" evidence="9">
    <location>
        <begin position="565"/>
        <end position="580"/>
    </location>
</feature>
<dbReference type="AlphaFoldDB" id="A0A8J7NMJ1"/>
<reference evidence="11" key="1">
    <citation type="journal article" date="2021" name="Cell">
        <title>Tracing the genetic footprints of vertebrate landing in non-teleost ray-finned fishes.</title>
        <authorList>
            <person name="Bi X."/>
            <person name="Wang K."/>
            <person name="Yang L."/>
            <person name="Pan H."/>
            <person name="Jiang H."/>
            <person name="Wei Q."/>
            <person name="Fang M."/>
            <person name="Yu H."/>
            <person name="Zhu C."/>
            <person name="Cai Y."/>
            <person name="He Y."/>
            <person name="Gan X."/>
            <person name="Zeng H."/>
            <person name="Yu D."/>
            <person name="Zhu Y."/>
            <person name="Jiang H."/>
            <person name="Qiu Q."/>
            <person name="Yang H."/>
            <person name="Zhang Y.E."/>
            <person name="Wang W."/>
            <person name="Zhu M."/>
            <person name="He S."/>
            <person name="Zhang G."/>
        </authorList>
    </citation>
    <scope>NUCLEOTIDE SEQUENCE</scope>
    <source>
        <strain evidence="11">Allg_001</strain>
    </source>
</reference>
<dbReference type="InterPro" id="IPR050548">
    <property type="entry name" value="PcG_chromatin_remod_factors"/>
</dbReference>
<evidence type="ECO:0000256" key="1">
    <source>
        <dbReference type="ARBA" id="ARBA00004123"/>
    </source>
</evidence>
<dbReference type="GO" id="GO:0005634">
    <property type="term" value="C:nucleus"/>
    <property type="evidence" value="ECO:0007669"/>
    <property type="project" value="UniProtKB-SubCell"/>
</dbReference>
<evidence type="ECO:0000256" key="9">
    <source>
        <dbReference type="SAM" id="MobiDB-lite"/>
    </source>
</evidence>
<evidence type="ECO:0000313" key="11">
    <source>
        <dbReference type="EMBL" id="MBN3315043.1"/>
    </source>
</evidence>
<feature type="repeat" description="MBT" evidence="8">
    <location>
        <begin position="37"/>
        <end position="135"/>
    </location>
</feature>
<keyword evidence="4" id="KW-0677">Repeat</keyword>
<feature type="non-terminal residue" evidence="11">
    <location>
        <position position="946"/>
    </location>
</feature>
<dbReference type="SUPFAM" id="SSF47769">
    <property type="entry name" value="SAM/Pointed domain"/>
    <property type="match status" value="1"/>
</dbReference>
<comment type="caution">
    <text evidence="11">The sequence shown here is derived from an EMBL/GenBank/DDBJ whole genome shotgun (WGS) entry which is preliminary data.</text>
</comment>
<feature type="region of interest" description="Disordered" evidence="9">
    <location>
        <begin position="788"/>
        <end position="877"/>
    </location>
</feature>
<organism evidence="11 12">
    <name type="scientific">Atractosteus spatula</name>
    <name type="common">Alligator gar</name>
    <name type="synonym">Lepisosteus spatula</name>
    <dbReference type="NCBI Taxonomy" id="7917"/>
    <lineage>
        <taxon>Eukaryota</taxon>
        <taxon>Metazoa</taxon>
        <taxon>Chordata</taxon>
        <taxon>Craniata</taxon>
        <taxon>Vertebrata</taxon>
        <taxon>Euteleostomi</taxon>
        <taxon>Actinopterygii</taxon>
        <taxon>Neopterygii</taxon>
        <taxon>Holostei</taxon>
        <taxon>Semionotiformes</taxon>
        <taxon>Lepisosteidae</taxon>
        <taxon>Atractosteus</taxon>
    </lineage>
</organism>
<comment type="subcellular location">
    <subcellularLocation>
        <location evidence="1">Nucleus</location>
    </subcellularLocation>
</comment>
<dbReference type="FunFam" id="1.10.150.50:FF:000018">
    <property type="entry name" value="Polycomb protein scmh1 isoform 4"/>
    <property type="match status" value="1"/>
</dbReference>
<evidence type="ECO:0000256" key="4">
    <source>
        <dbReference type="ARBA" id="ARBA00022737"/>
    </source>
</evidence>
<dbReference type="SUPFAM" id="SSF63748">
    <property type="entry name" value="Tudor/PWWP/MBT"/>
    <property type="match status" value="2"/>
</dbReference>
<dbReference type="InterPro" id="IPR013761">
    <property type="entry name" value="SAM/pointed_sf"/>
</dbReference>
<keyword evidence="3" id="KW-0678">Repressor</keyword>
<gene>
    <name evidence="11" type="primary">Scmh1</name>
    <name evidence="11" type="ORF">GTO95_0008150</name>
</gene>
<evidence type="ECO:0000313" key="12">
    <source>
        <dbReference type="Proteomes" id="UP000736164"/>
    </source>
</evidence>
<feature type="compositionally biased region" description="Low complexity" evidence="9">
    <location>
        <begin position="589"/>
        <end position="603"/>
    </location>
</feature>
<dbReference type="GO" id="GO:0003682">
    <property type="term" value="F:chromatin binding"/>
    <property type="evidence" value="ECO:0007669"/>
    <property type="project" value="TreeGrafter"/>
</dbReference>
<dbReference type="Pfam" id="PF17208">
    <property type="entry name" value="RBR"/>
    <property type="match status" value="1"/>
</dbReference>
<dbReference type="CDD" id="cd09578">
    <property type="entry name" value="SAM_Scm"/>
    <property type="match status" value="1"/>
</dbReference>
<dbReference type="GO" id="GO:0045892">
    <property type="term" value="P:negative regulation of DNA-templated transcription"/>
    <property type="evidence" value="ECO:0007669"/>
    <property type="project" value="TreeGrafter"/>
</dbReference>
<dbReference type="GO" id="GO:0042393">
    <property type="term" value="F:histone binding"/>
    <property type="evidence" value="ECO:0007669"/>
    <property type="project" value="TreeGrafter"/>
</dbReference>
<feature type="non-terminal residue" evidence="11">
    <location>
        <position position="1"/>
    </location>
</feature>
<evidence type="ECO:0000256" key="8">
    <source>
        <dbReference type="PROSITE-ProRule" id="PRU00459"/>
    </source>
</evidence>
<dbReference type="InterPro" id="IPR001660">
    <property type="entry name" value="SAM"/>
</dbReference>
<dbReference type="Gene3D" id="3.90.1150.190">
    <property type="entry name" value="SLED domain"/>
    <property type="match status" value="1"/>
</dbReference>
<dbReference type="PANTHER" id="PTHR12247:SF68">
    <property type="entry name" value="POLYCOMB PROTEIN SCMH1"/>
    <property type="match status" value="1"/>
</dbReference>
<dbReference type="Gene3D" id="2.30.30.140">
    <property type="match status" value="2"/>
</dbReference>
<dbReference type="CDD" id="cd20105">
    <property type="entry name" value="MBT_SCMH1_rpt1"/>
    <property type="match status" value="1"/>
</dbReference>
<feature type="region of interest" description="Disordered" evidence="9">
    <location>
        <begin position="467"/>
        <end position="509"/>
    </location>
</feature>
<evidence type="ECO:0000259" key="10">
    <source>
        <dbReference type="SMART" id="SM00454"/>
    </source>
</evidence>
<dbReference type="InterPro" id="IPR038348">
    <property type="entry name" value="SLED_sf"/>
</dbReference>
<evidence type="ECO:0000256" key="5">
    <source>
        <dbReference type="ARBA" id="ARBA00023015"/>
    </source>
</evidence>
<dbReference type="Proteomes" id="UP000736164">
    <property type="component" value="Unassembled WGS sequence"/>
</dbReference>
<dbReference type="Gene3D" id="1.10.150.50">
    <property type="entry name" value="Transcription Factor, Ets-1"/>
    <property type="match status" value="1"/>
</dbReference>
<comment type="similarity">
    <text evidence="2">Belongs to the SCM family.</text>
</comment>
<dbReference type="FunFam" id="2.30.30.140:FF:000016">
    <property type="entry name" value="polycomb protein SCMH1 isoform X1"/>
    <property type="match status" value="1"/>
</dbReference>
<keyword evidence="7" id="KW-0539">Nucleus</keyword>
<dbReference type="Pfam" id="PF00536">
    <property type="entry name" value="SAM_1"/>
    <property type="match status" value="1"/>
</dbReference>
<dbReference type="PANTHER" id="PTHR12247">
    <property type="entry name" value="POLYCOMB GROUP PROTEIN"/>
    <property type="match status" value="1"/>
</dbReference>
<dbReference type="EMBL" id="JAAWVO010019108">
    <property type="protein sequence ID" value="MBN3315043.1"/>
    <property type="molecule type" value="Genomic_DNA"/>
</dbReference>
<feature type="compositionally biased region" description="Basic and acidic residues" evidence="9">
    <location>
        <begin position="311"/>
        <end position="324"/>
    </location>
</feature>
<feature type="compositionally biased region" description="Low complexity" evidence="9">
    <location>
        <begin position="813"/>
        <end position="828"/>
    </location>
</feature>
<proteinExistence type="inferred from homology"/>
<dbReference type="Pfam" id="PF02820">
    <property type="entry name" value="MBT"/>
    <property type="match status" value="2"/>
</dbReference>
<sequence length="946" mass="103620">MRKPGRQRAIEWKDERRHKHARSGRPSRTPPQYQGHFSWEKYLKETGAIAAPAHCFRQSASPPGNEFKSGMKLEAQDPRNTTSTCIATVVGLTGARLRLRLDGSDNKNDFWRLVDSSEIQPIGNCEKNGGMLQPPLGFRLNASSWPMFLLKTLNGAEMAPGRIFHKQEPPAPEQNYFKVGMKLEAVDRKNPHFICPATVGALRGVEVLVTFDGWRGAFDYYCRYDSRDIFPVGWCSLTGDNLQPPGTKGYGDGSAEHAQRQSSTTIKRETGTVTMNVSLCVSAGCLSLRSEDERASSAEWVWVESVSGGGEGRERRNGKSKEEPDQSGPALGMMSGLLCVYTVLDVIVVLSRAVYRSYTRQVPVVMGCFGRGVASETSQRYGLSDRQGISYLRGEKGRGLRGREYKNQLRCAELFISNPLVKICCGAVLPKSLGAAPEGSLEGGGMHPAAGKAAVGVRRCRPGRRKTRLPAAWGQRGVESQSPAGTPKTLDPIKIPKKRGPKPGSRVGRPVGWVKRAAWLEGTMTGRPLIRPRGRLPANWGQRGVTAGVQHNPAGSLKALEPIKIPKKRGPKPGSKRKPRMIPNPVPTSPTSSTPEPDTSTVPQDNATIPTAALQAPTVCVYLNKYGKVGPHLDQRRVRQLPDHFGPGRASSVLQQCVQACIDCAHNQSTVFSCLKPGHGGEVISAFFEQEQHTLTLPAVNSVTYVLRFLEKLCHNLHSDNLFGNQPFTMSPLHYDSPVYLAGNAMSHTWFSCSSLSCASDRRSFAEGRGGKRYPQESPPYSISLSAKLAKNHHHPSEDPFFLENGVSGGVDGLDPSLTPGTPTSPLRGSREGRPPPLRSLSQRTSPGSKPHRLNSGGSERFLGSRDNPRSNGQDPSLWTVEDVMQFIRDTDPLLGPHADLFRKHEIDGKALMLLRSDMMMKYMGLKLGPALKLTFHIDRLKQGRP</sequence>
<feature type="region of interest" description="Disordered" evidence="9">
    <location>
        <begin position="1"/>
        <end position="34"/>
    </location>
</feature>
<evidence type="ECO:0000256" key="6">
    <source>
        <dbReference type="ARBA" id="ARBA00023163"/>
    </source>
</evidence>
<evidence type="ECO:0000256" key="2">
    <source>
        <dbReference type="ARBA" id="ARBA00008469"/>
    </source>
</evidence>
<dbReference type="InterPro" id="IPR004092">
    <property type="entry name" value="Mbt"/>
</dbReference>
<dbReference type="SMART" id="SM00454">
    <property type="entry name" value="SAM"/>
    <property type="match status" value="1"/>
</dbReference>
<dbReference type="InterPro" id="IPR021987">
    <property type="entry name" value="SLED"/>
</dbReference>
<dbReference type="InterPro" id="IPR033763">
    <property type="entry name" value="SCML2_RBR"/>
</dbReference>
<feature type="repeat" description="MBT" evidence="8">
    <location>
        <begin position="143"/>
        <end position="245"/>
    </location>
</feature>
<feature type="region of interest" description="Disordered" evidence="9">
    <location>
        <begin position="545"/>
        <end position="605"/>
    </location>
</feature>
<keyword evidence="6" id="KW-0804">Transcription</keyword>
<evidence type="ECO:0000256" key="3">
    <source>
        <dbReference type="ARBA" id="ARBA00022491"/>
    </source>
</evidence>
<protein>
    <submittedName>
        <fullName evidence="11">SCMH1 protein</fullName>
    </submittedName>
</protein>
<dbReference type="Pfam" id="PF12140">
    <property type="entry name" value="SLED"/>
    <property type="match status" value="1"/>
</dbReference>
<keyword evidence="5" id="KW-0805">Transcription regulation</keyword>
<dbReference type="SMART" id="SM00561">
    <property type="entry name" value="MBT"/>
    <property type="match status" value="2"/>
</dbReference>
<feature type="region of interest" description="Disordered" evidence="9">
    <location>
        <begin position="308"/>
        <end position="328"/>
    </location>
</feature>
<feature type="compositionally biased region" description="Basic residues" evidence="9">
    <location>
        <begin position="16"/>
        <end position="25"/>
    </location>
</feature>
<feature type="domain" description="SAM" evidence="10">
    <location>
        <begin position="876"/>
        <end position="944"/>
    </location>
</feature>